<name>A0AAE0FM98_9CHLO</name>
<dbReference type="AlphaFoldDB" id="A0AAE0FM98"/>
<dbReference type="Proteomes" id="UP001190700">
    <property type="component" value="Unassembled WGS sequence"/>
</dbReference>
<dbReference type="EMBL" id="LGRX02016341">
    <property type="protein sequence ID" value="KAK3262272.1"/>
    <property type="molecule type" value="Genomic_DNA"/>
</dbReference>
<reference evidence="3 4" key="1">
    <citation type="journal article" date="2015" name="Genome Biol. Evol.">
        <title>Comparative Genomics of a Bacterivorous Green Alga Reveals Evolutionary Causalities and Consequences of Phago-Mixotrophic Mode of Nutrition.</title>
        <authorList>
            <person name="Burns J.A."/>
            <person name="Paasch A."/>
            <person name="Narechania A."/>
            <person name="Kim E."/>
        </authorList>
    </citation>
    <scope>NUCLEOTIDE SEQUENCE [LARGE SCALE GENOMIC DNA]</scope>
    <source>
        <strain evidence="3 4">PLY_AMNH</strain>
    </source>
</reference>
<feature type="region of interest" description="Disordered" evidence="1">
    <location>
        <begin position="70"/>
        <end position="146"/>
    </location>
</feature>
<accession>A0AAE0FM98</accession>
<feature type="compositionally biased region" description="Low complexity" evidence="1">
    <location>
        <begin position="87"/>
        <end position="96"/>
    </location>
</feature>
<feature type="non-terminal residue" evidence="3">
    <location>
        <position position="431"/>
    </location>
</feature>
<keyword evidence="2" id="KW-0812">Transmembrane</keyword>
<protein>
    <submittedName>
        <fullName evidence="3">Uncharacterized protein</fullName>
    </submittedName>
</protein>
<dbReference type="Gene3D" id="3.90.1480.20">
    <property type="entry name" value="Glycosyl transferase family 29"/>
    <property type="match status" value="1"/>
</dbReference>
<sequence length="431" mass="46500">MAETRPKKPSSIIYMVIIVLAFFVVFCLYTYSQHQAHDSFTPASSTVGTGIPSSAAKVITASEYTQKISIPEIASPPSNGPSRDQLKSASRAAPAAPRKRSPPPVQVRKASPSAKNHERAIDASPPASKSGALNENKQVELENPVVRKELEPVSEDGDDAAPPSKEDVDQAWKEATNRCHGAPFPLVFGDSGRIAAAAKRAYEEYASRNITKTVDSVSAAKKAWREREGLTSATAKQHASKLLGRRLSAARGTSGESRRSLLNVKRGFPFYTKCQKEKVPVSLQGDEALSAACLRDPTTCRDPKRATQVTANLAGIRKAAESVKCCVFSGQCNIKALPKMKASIETGRMLNALPQMRKADVPRTYPTCALIGNGPGMYVPGMGDVVDKHDAVFKFNLYNLGKPPPARLPPVQPRRACSAHFQYQTAACAAW</sequence>
<evidence type="ECO:0000256" key="1">
    <source>
        <dbReference type="SAM" id="MobiDB-lite"/>
    </source>
</evidence>
<comment type="caution">
    <text evidence="3">The sequence shown here is derived from an EMBL/GenBank/DDBJ whole genome shotgun (WGS) entry which is preliminary data.</text>
</comment>
<evidence type="ECO:0000313" key="4">
    <source>
        <dbReference type="Proteomes" id="UP001190700"/>
    </source>
</evidence>
<keyword evidence="2" id="KW-1133">Transmembrane helix</keyword>
<evidence type="ECO:0000256" key="2">
    <source>
        <dbReference type="SAM" id="Phobius"/>
    </source>
</evidence>
<proteinExistence type="predicted"/>
<evidence type="ECO:0000313" key="3">
    <source>
        <dbReference type="EMBL" id="KAK3262272.1"/>
    </source>
</evidence>
<organism evidence="3 4">
    <name type="scientific">Cymbomonas tetramitiformis</name>
    <dbReference type="NCBI Taxonomy" id="36881"/>
    <lineage>
        <taxon>Eukaryota</taxon>
        <taxon>Viridiplantae</taxon>
        <taxon>Chlorophyta</taxon>
        <taxon>Pyramimonadophyceae</taxon>
        <taxon>Pyramimonadales</taxon>
        <taxon>Pyramimonadaceae</taxon>
        <taxon>Cymbomonas</taxon>
    </lineage>
</organism>
<keyword evidence="4" id="KW-1185">Reference proteome</keyword>
<feature type="compositionally biased region" description="Basic and acidic residues" evidence="1">
    <location>
        <begin position="137"/>
        <end position="146"/>
    </location>
</feature>
<feature type="transmembrane region" description="Helical" evidence="2">
    <location>
        <begin position="12"/>
        <end position="31"/>
    </location>
</feature>
<gene>
    <name evidence="3" type="ORF">CYMTET_28860</name>
</gene>
<keyword evidence="2" id="KW-0472">Membrane</keyword>
<dbReference type="InterPro" id="IPR038578">
    <property type="entry name" value="GT29-like_sf"/>
</dbReference>